<dbReference type="STRING" id="35722.A0A0B7MV24"/>
<dbReference type="SUPFAM" id="SSF56672">
    <property type="entry name" value="DNA/RNA polymerases"/>
    <property type="match status" value="1"/>
</dbReference>
<dbReference type="AlphaFoldDB" id="A0A0B7MV24"/>
<dbReference type="PANTHER" id="PTHR24559">
    <property type="entry name" value="TRANSPOSON TY3-I GAG-POL POLYPROTEIN"/>
    <property type="match status" value="1"/>
</dbReference>
<dbReference type="Pfam" id="PF00078">
    <property type="entry name" value="RVT_1"/>
    <property type="match status" value="1"/>
</dbReference>
<keyword evidence="3" id="KW-1185">Reference proteome</keyword>
<dbReference type="InterPro" id="IPR053134">
    <property type="entry name" value="RNA-dir_DNA_polymerase"/>
</dbReference>
<dbReference type="EMBL" id="LN719112">
    <property type="protein sequence ID" value="CEP07165.1"/>
    <property type="molecule type" value="Genomic_DNA"/>
</dbReference>
<dbReference type="PANTHER" id="PTHR24559:SF444">
    <property type="entry name" value="REVERSE TRANSCRIPTASE DOMAIN-CONTAINING PROTEIN"/>
    <property type="match status" value="1"/>
</dbReference>
<feature type="non-terminal residue" evidence="2">
    <location>
        <position position="201"/>
    </location>
</feature>
<dbReference type="CDD" id="cd01647">
    <property type="entry name" value="RT_LTR"/>
    <property type="match status" value="1"/>
</dbReference>
<dbReference type="InterPro" id="IPR043502">
    <property type="entry name" value="DNA/RNA_pol_sf"/>
</dbReference>
<sequence length="201" mass="23159">MRMCIDYRALNKVTVRNSTPLPRIDECLDRLQGASWFTCLDLRSGYHQIRLQDTDIPLTGFNTRYGKWEWLVLPFGLSNAPPSYQAWMNGILKDCIDKFALVYLDDCCIFSKTLEDHVKHVRQVLSIFEKEGLVVNVKKCEFGKRELDFLGYHVSAKGISPSASKVKAIHAWPRPTNVQEVRQFIGLAQHFRRFCPSFSSV</sequence>
<accession>A0A0B7MV24</accession>
<protein>
    <recommendedName>
        <fullName evidence="1">Reverse transcriptase domain-containing protein</fullName>
    </recommendedName>
</protein>
<dbReference type="PROSITE" id="PS50878">
    <property type="entry name" value="RT_POL"/>
    <property type="match status" value="1"/>
</dbReference>
<evidence type="ECO:0000313" key="3">
    <source>
        <dbReference type="Proteomes" id="UP000054107"/>
    </source>
</evidence>
<name>A0A0B7MV24_9FUNG</name>
<dbReference type="Gene3D" id="3.30.70.270">
    <property type="match status" value="3"/>
</dbReference>
<gene>
    <name evidence="2" type="primary">PARPA_00443.1 scaffold 845</name>
</gene>
<dbReference type="InterPro" id="IPR000477">
    <property type="entry name" value="RT_dom"/>
</dbReference>
<organism evidence="2 3">
    <name type="scientific">Parasitella parasitica</name>
    <dbReference type="NCBI Taxonomy" id="35722"/>
    <lineage>
        <taxon>Eukaryota</taxon>
        <taxon>Fungi</taxon>
        <taxon>Fungi incertae sedis</taxon>
        <taxon>Mucoromycota</taxon>
        <taxon>Mucoromycotina</taxon>
        <taxon>Mucoromycetes</taxon>
        <taxon>Mucorales</taxon>
        <taxon>Mucorineae</taxon>
        <taxon>Mucoraceae</taxon>
        <taxon>Parasitella</taxon>
    </lineage>
</organism>
<evidence type="ECO:0000313" key="2">
    <source>
        <dbReference type="EMBL" id="CEP07165.1"/>
    </source>
</evidence>
<evidence type="ECO:0000259" key="1">
    <source>
        <dbReference type="PROSITE" id="PS50878"/>
    </source>
</evidence>
<dbReference type="OrthoDB" id="2442328at2759"/>
<dbReference type="InterPro" id="IPR043128">
    <property type="entry name" value="Rev_trsase/Diguanyl_cyclase"/>
</dbReference>
<proteinExistence type="predicted"/>
<reference evidence="2 3" key="1">
    <citation type="submission" date="2014-09" db="EMBL/GenBank/DDBJ databases">
        <authorList>
            <person name="Ellenberger Sabrina"/>
        </authorList>
    </citation>
    <scope>NUCLEOTIDE SEQUENCE [LARGE SCALE GENOMIC DNA]</scope>
    <source>
        <strain evidence="2 3">CBS 412.66</strain>
    </source>
</reference>
<dbReference type="Proteomes" id="UP000054107">
    <property type="component" value="Unassembled WGS sequence"/>
</dbReference>
<feature type="domain" description="Reverse transcriptase" evidence="1">
    <location>
        <begin position="1"/>
        <end position="154"/>
    </location>
</feature>